<dbReference type="AlphaFoldDB" id="A0AAV4D2J1"/>
<proteinExistence type="predicted"/>
<evidence type="ECO:0000313" key="1">
    <source>
        <dbReference type="EMBL" id="GFO38320.1"/>
    </source>
</evidence>
<reference evidence="1 2" key="1">
    <citation type="journal article" date="2021" name="Elife">
        <title>Chloroplast acquisition without the gene transfer in kleptoplastic sea slugs, Plakobranchus ocellatus.</title>
        <authorList>
            <person name="Maeda T."/>
            <person name="Takahashi S."/>
            <person name="Yoshida T."/>
            <person name="Shimamura S."/>
            <person name="Takaki Y."/>
            <person name="Nagai Y."/>
            <person name="Toyoda A."/>
            <person name="Suzuki Y."/>
            <person name="Arimoto A."/>
            <person name="Ishii H."/>
            <person name="Satoh N."/>
            <person name="Nishiyama T."/>
            <person name="Hasebe M."/>
            <person name="Maruyama T."/>
            <person name="Minagawa J."/>
            <person name="Obokata J."/>
            <person name="Shigenobu S."/>
        </authorList>
    </citation>
    <scope>NUCLEOTIDE SEQUENCE [LARGE SCALE GENOMIC DNA]</scope>
</reference>
<protein>
    <submittedName>
        <fullName evidence="1">Uncharacterized protein</fullName>
    </submittedName>
</protein>
<name>A0AAV4D2J1_9GAST</name>
<comment type="caution">
    <text evidence="1">The sequence shown here is derived from an EMBL/GenBank/DDBJ whole genome shotgun (WGS) entry which is preliminary data.</text>
</comment>
<gene>
    <name evidence="1" type="ORF">PoB_006482500</name>
</gene>
<accession>A0AAV4D2J1</accession>
<keyword evidence="2" id="KW-1185">Reference proteome</keyword>
<organism evidence="1 2">
    <name type="scientific">Plakobranchus ocellatus</name>
    <dbReference type="NCBI Taxonomy" id="259542"/>
    <lineage>
        <taxon>Eukaryota</taxon>
        <taxon>Metazoa</taxon>
        <taxon>Spiralia</taxon>
        <taxon>Lophotrochozoa</taxon>
        <taxon>Mollusca</taxon>
        <taxon>Gastropoda</taxon>
        <taxon>Heterobranchia</taxon>
        <taxon>Euthyneura</taxon>
        <taxon>Panpulmonata</taxon>
        <taxon>Sacoglossa</taxon>
        <taxon>Placobranchoidea</taxon>
        <taxon>Plakobranchidae</taxon>
        <taxon>Plakobranchus</taxon>
    </lineage>
</organism>
<dbReference type="EMBL" id="BLXT01007309">
    <property type="protein sequence ID" value="GFO38320.1"/>
    <property type="molecule type" value="Genomic_DNA"/>
</dbReference>
<dbReference type="Proteomes" id="UP000735302">
    <property type="component" value="Unassembled WGS sequence"/>
</dbReference>
<evidence type="ECO:0000313" key="2">
    <source>
        <dbReference type="Proteomes" id="UP000735302"/>
    </source>
</evidence>
<sequence length="154" mass="17878">MLQLASGKVVSVVTKCAALRNPKSTRDLHVLILRDRWARSRRAERHVCEGFVVRKRLVEESQLTVESDQLITNYWIQRCKDEWVPRRLLEEETRPPVLRKSRAFLLQIRGSWKKYQHETSGSAKDIARIRNGVGPRLYYRSVPGNQANEGQGPE</sequence>